<dbReference type="EMBL" id="CAUOFW020003414">
    <property type="protein sequence ID" value="CAK9159867.1"/>
    <property type="molecule type" value="Genomic_DNA"/>
</dbReference>
<keyword evidence="2" id="KW-0732">Signal</keyword>
<feature type="transmembrane region" description="Helical" evidence="1">
    <location>
        <begin position="55"/>
        <end position="80"/>
    </location>
</feature>
<dbReference type="AlphaFoldDB" id="A0ABC8SYQ8"/>
<reference evidence="3 4" key="1">
    <citation type="submission" date="2024-02" db="EMBL/GenBank/DDBJ databases">
        <authorList>
            <person name="Vignale AGUSTIN F."/>
            <person name="Sosa J E."/>
            <person name="Modenutti C."/>
        </authorList>
    </citation>
    <scope>NUCLEOTIDE SEQUENCE [LARGE SCALE GENOMIC DNA]</scope>
</reference>
<comment type="caution">
    <text evidence="3">The sequence shown here is derived from an EMBL/GenBank/DDBJ whole genome shotgun (WGS) entry which is preliminary data.</text>
</comment>
<keyword evidence="1" id="KW-0812">Transmembrane</keyword>
<evidence type="ECO:0000256" key="1">
    <source>
        <dbReference type="SAM" id="Phobius"/>
    </source>
</evidence>
<evidence type="ECO:0008006" key="5">
    <source>
        <dbReference type="Google" id="ProtNLM"/>
    </source>
</evidence>
<proteinExistence type="predicted"/>
<protein>
    <recommendedName>
        <fullName evidence="5">NADH dehydrogenase subunit 2</fullName>
    </recommendedName>
</protein>
<accession>A0ABC8SYQ8</accession>
<keyword evidence="1" id="KW-1133">Transmembrane helix</keyword>
<evidence type="ECO:0000256" key="2">
    <source>
        <dbReference type="SAM" id="SignalP"/>
    </source>
</evidence>
<gene>
    <name evidence="3" type="ORF">ILEXP_LOCUS28578</name>
</gene>
<keyword evidence="1" id="KW-0472">Membrane</keyword>
<name>A0ABC8SYQ8_9AQUA</name>
<feature type="chain" id="PRO_5044894864" description="NADH dehydrogenase subunit 2" evidence="2">
    <location>
        <begin position="40"/>
        <end position="92"/>
    </location>
</feature>
<dbReference type="Proteomes" id="UP001642360">
    <property type="component" value="Unassembled WGS sequence"/>
</dbReference>
<keyword evidence="4" id="KW-1185">Reference proteome</keyword>
<feature type="signal peptide" evidence="2">
    <location>
        <begin position="1"/>
        <end position="39"/>
    </location>
</feature>
<evidence type="ECO:0000313" key="4">
    <source>
        <dbReference type="Proteomes" id="UP001642360"/>
    </source>
</evidence>
<organism evidence="3 4">
    <name type="scientific">Ilex paraguariensis</name>
    <name type="common">yerba mate</name>
    <dbReference type="NCBI Taxonomy" id="185542"/>
    <lineage>
        <taxon>Eukaryota</taxon>
        <taxon>Viridiplantae</taxon>
        <taxon>Streptophyta</taxon>
        <taxon>Embryophyta</taxon>
        <taxon>Tracheophyta</taxon>
        <taxon>Spermatophyta</taxon>
        <taxon>Magnoliopsida</taxon>
        <taxon>eudicotyledons</taxon>
        <taxon>Gunneridae</taxon>
        <taxon>Pentapetalae</taxon>
        <taxon>asterids</taxon>
        <taxon>campanulids</taxon>
        <taxon>Aquifoliales</taxon>
        <taxon>Aquifoliaceae</taxon>
        <taxon>Ilex</taxon>
    </lineage>
</organism>
<evidence type="ECO:0000313" key="3">
    <source>
        <dbReference type="EMBL" id="CAK9159867.1"/>
    </source>
</evidence>
<sequence>MRSPCRIPLCGMTSQRFSPWIMIWKLTLLTLWIISCTHMEQNPNLSNIASKKSHSILLYALLISNLIAKSGTLPFFFSLIKWRTSFAMMMLS</sequence>